<organism evidence="2 3">
    <name type="scientific">Kribbella speibonae</name>
    <dbReference type="NCBI Taxonomy" id="1572660"/>
    <lineage>
        <taxon>Bacteria</taxon>
        <taxon>Bacillati</taxon>
        <taxon>Actinomycetota</taxon>
        <taxon>Actinomycetes</taxon>
        <taxon>Propionibacteriales</taxon>
        <taxon>Kribbellaceae</taxon>
        <taxon>Kribbella</taxon>
    </lineage>
</organism>
<dbReference type="SUPFAM" id="SSF160904">
    <property type="entry name" value="Jann2411-like"/>
    <property type="match status" value="1"/>
</dbReference>
<evidence type="ECO:0000313" key="2">
    <source>
        <dbReference type="EMBL" id="TCC26830.1"/>
    </source>
</evidence>
<dbReference type="Pfam" id="PF11706">
    <property type="entry name" value="zf-CGNR"/>
    <property type="match status" value="1"/>
</dbReference>
<keyword evidence="3" id="KW-1185">Reference proteome</keyword>
<feature type="domain" description="Zinc finger CGNR" evidence="1">
    <location>
        <begin position="127"/>
        <end position="168"/>
    </location>
</feature>
<accession>A0ABY2AE27</accession>
<dbReference type="InterPro" id="IPR021005">
    <property type="entry name" value="Znf_CGNR"/>
</dbReference>
<protein>
    <submittedName>
        <fullName evidence="2">CGNR zinc finger domain-containing protein</fullName>
    </submittedName>
</protein>
<dbReference type="InterPro" id="IPR010852">
    <property type="entry name" value="ABATE"/>
</dbReference>
<dbReference type="EMBL" id="SJJY01000001">
    <property type="protein sequence ID" value="TCC26830.1"/>
    <property type="molecule type" value="Genomic_DNA"/>
</dbReference>
<dbReference type="Gene3D" id="1.10.3300.10">
    <property type="entry name" value="Jann2411-like domain"/>
    <property type="match status" value="1"/>
</dbReference>
<dbReference type="Proteomes" id="UP000292385">
    <property type="component" value="Unassembled WGS sequence"/>
</dbReference>
<evidence type="ECO:0000259" key="1">
    <source>
        <dbReference type="Pfam" id="PF11706"/>
    </source>
</evidence>
<evidence type="ECO:0000313" key="3">
    <source>
        <dbReference type="Proteomes" id="UP000292385"/>
    </source>
</evidence>
<dbReference type="RefSeq" id="WP_131459483.1">
    <property type="nucleotide sequence ID" value="NZ_SJJY01000001.1"/>
</dbReference>
<comment type="caution">
    <text evidence="2">The sequence shown here is derived from an EMBL/GenBank/DDBJ whole genome shotgun (WGS) entry which is preliminary data.</text>
</comment>
<name>A0ABY2AE27_9ACTN</name>
<proteinExistence type="predicted"/>
<gene>
    <name evidence="2" type="ORF">E0H58_02105</name>
</gene>
<dbReference type="InterPro" id="IPR023286">
    <property type="entry name" value="ABATE_dom_sf"/>
</dbReference>
<dbReference type="PANTHER" id="PTHR35525">
    <property type="entry name" value="BLL6575 PROTEIN"/>
    <property type="match status" value="1"/>
</dbReference>
<sequence>MTTVTVTPATGNEHLLLDLLNSTPVVRGAERDDLDDTIAWQQWRADGEDTEETAGREMLMAVRSALQAVVRGEQPATRLEPFLRGVRLTPAVTAAGVTWHLDCLSRRLVAARAVLAWDLLRQTRPGRLRACANPACRRFLLDRSKANTRRWCSMQICGNRMKARRHHASQADRPDSSG</sequence>
<reference evidence="2 3" key="1">
    <citation type="submission" date="2019-02" db="EMBL/GenBank/DDBJ databases">
        <title>Kribbella capetownensis sp. nov. and Kribbella speibonae sp. nov., isolated from soil.</title>
        <authorList>
            <person name="Curtis S.M."/>
            <person name="Norton I."/>
            <person name="Everest G.J."/>
            <person name="Meyers P.R."/>
        </authorList>
    </citation>
    <scope>NUCLEOTIDE SEQUENCE [LARGE SCALE GENOMIC DNA]</scope>
    <source>
        <strain evidence="2 3">SK5</strain>
    </source>
</reference>
<dbReference type="PANTHER" id="PTHR35525:SF3">
    <property type="entry name" value="BLL6575 PROTEIN"/>
    <property type="match status" value="1"/>
</dbReference>